<dbReference type="InterPro" id="IPR011047">
    <property type="entry name" value="Quinoprotein_ADH-like_sf"/>
</dbReference>
<dbReference type="SUPFAM" id="SSF50998">
    <property type="entry name" value="Quinoprotein alcohol dehydrogenase-like"/>
    <property type="match status" value="1"/>
</dbReference>
<dbReference type="Proteomes" id="UP000242875">
    <property type="component" value="Unassembled WGS sequence"/>
</dbReference>
<evidence type="ECO:0008006" key="4">
    <source>
        <dbReference type="Google" id="ProtNLM"/>
    </source>
</evidence>
<dbReference type="OrthoDB" id="5427350at2759"/>
<gene>
    <name evidence="2" type="ORF">BZG36_04114</name>
</gene>
<dbReference type="PANTHER" id="PTHR35340">
    <property type="entry name" value="PQQ ENZYME REPEAT PROTEIN-RELATED"/>
    <property type="match status" value="1"/>
</dbReference>
<evidence type="ECO:0000313" key="3">
    <source>
        <dbReference type="Proteomes" id="UP000242875"/>
    </source>
</evidence>
<dbReference type="PANTHER" id="PTHR35340:SF5">
    <property type="entry name" value="ASST-DOMAIN-CONTAINING PROTEIN"/>
    <property type="match status" value="1"/>
</dbReference>
<dbReference type="AlphaFoldDB" id="A0A261XX24"/>
<protein>
    <recommendedName>
        <fullName evidence="4">ASST-domain-containing protein</fullName>
    </recommendedName>
</protein>
<dbReference type="InterPro" id="IPR039535">
    <property type="entry name" value="ASST-like"/>
</dbReference>
<evidence type="ECO:0000256" key="1">
    <source>
        <dbReference type="SAM" id="SignalP"/>
    </source>
</evidence>
<evidence type="ECO:0000313" key="2">
    <source>
        <dbReference type="EMBL" id="OZJ02919.1"/>
    </source>
</evidence>
<sequence>MRGLRALIPLALLPVLTLGDQVSVYNSTTNSTEYSASTLNPFQWYESRLDLNPVELEIVVPPSPDVAPGYVFFAPYGNAYQSGPLIFQNSGLMVWSGSGLFAGTIMDFRPQYYRGEQVLTLFQGTLVDGYARGQYLLLNSSYAVVATVHAKNNFFGDLHEFYITKNNTALISIYETAAFDLSHIGGPKNGYILAGRFQEIDIATGNLLFDWSCLDHVQLNESYIEINTTNGSGENPASPYDYFHINAIVKDNSGNYLISSRHTNTLFYIHGNTGEIIWRLNGARSNWQVDENAQFQFQHHVRWLSNTNDTITLFDNASNGFINGNNCSRGIIIKLHPNNMTVTLVQEYPNPDGVLSTSQGNLEILPNGNAFVGWGSNPSFTEFNQTGGVLYHAKFSADPSTMNYRAFRSNWTSTALTEIPTIFASASSNSSNATVFMSWNGATKEVVGWRIYGGSTPDSLRPIVQVVRSGFETGYTLPAPFAFVMVEALSSNLIGLVNSSVFHTGAFEGSTLLASSSPSASIFPESTSSSASHLTSLLSLVLAMAGVTSILMTV</sequence>
<proteinExistence type="predicted"/>
<dbReference type="EMBL" id="MVBO01000116">
    <property type="protein sequence ID" value="OZJ02919.1"/>
    <property type="molecule type" value="Genomic_DNA"/>
</dbReference>
<feature type="signal peptide" evidence="1">
    <location>
        <begin position="1"/>
        <end position="19"/>
    </location>
</feature>
<organism evidence="2 3">
    <name type="scientific">Bifiguratus adelaidae</name>
    <dbReference type="NCBI Taxonomy" id="1938954"/>
    <lineage>
        <taxon>Eukaryota</taxon>
        <taxon>Fungi</taxon>
        <taxon>Fungi incertae sedis</taxon>
        <taxon>Mucoromycota</taxon>
        <taxon>Mucoromycotina</taxon>
        <taxon>Endogonomycetes</taxon>
        <taxon>Endogonales</taxon>
        <taxon>Endogonales incertae sedis</taxon>
        <taxon>Bifiguratus</taxon>
    </lineage>
</organism>
<feature type="chain" id="PRO_5012244050" description="ASST-domain-containing protein" evidence="1">
    <location>
        <begin position="20"/>
        <end position="554"/>
    </location>
</feature>
<dbReference type="Pfam" id="PF14269">
    <property type="entry name" value="Arylsulfotran_2"/>
    <property type="match status" value="1"/>
</dbReference>
<dbReference type="InterPro" id="IPR053143">
    <property type="entry name" value="Arylsulfate_ST"/>
</dbReference>
<keyword evidence="1" id="KW-0732">Signal</keyword>
<comment type="caution">
    <text evidence="2">The sequence shown here is derived from an EMBL/GenBank/DDBJ whole genome shotgun (WGS) entry which is preliminary data.</text>
</comment>
<keyword evidence="3" id="KW-1185">Reference proteome</keyword>
<name>A0A261XX24_9FUNG</name>
<reference evidence="2 3" key="1">
    <citation type="journal article" date="2017" name="Mycologia">
        <title>Bifiguratus adelaidae, gen. et sp. nov., a new member of Mucoromycotina in endophytic and soil-dwelling habitats.</title>
        <authorList>
            <person name="Torres-Cruz T.J."/>
            <person name="Billingsley Tobias T.L."/>
            <person name="Almatruk M."/>
            <person name="Hesse C."/>
            <person name="Kuske C.R."/>
            <person name="Desiro A."/>
            <person name="Benucci G.M."/>
            <person name="Bonito G."/>
            <person name="Stajich J.E."/>
            <person name="Dunlap C."/>
            <person name="Arnold A.E."/>
            <person name="Porras-Alfaro A."/>
        </authorList>
    </citation>
    <scope>NUCLEOTIDE SEQUENCE [LARGE SCALE GENOMIC DNA]</scope>
    <source>
        <strain evidence="2 3">AZ0501</strain>
    </source>
</reference>
<accession>A0A261XX24</accession>